<organism evidence="1 2">
    <name type="scientific">Methylomonas subterranea</name>
    <dbReference type="NCBI Taxonomy" id="2952225"/>
    <lineage>
        <taxon>Bacteria</taxon>
        <taxon>Pseudomonadati</taxon>
        <taxon>Pseudomonadota</taxon>
        <taxon>Gammaproteobacteria</taxon>
        <taxon>Methylococcales</taxon>
        <taxon>Methylococcaceae</taxon>
        <taxon>Methylomonas</taxon>
    </lineage>
</organism>
<protein>
    <submittedName>
        <fullName evidence="1">Uncharacterized protein</fullName>
    </submittedName>
</protein>
<evidence type="ECO:0000313" key="2">
    <source>
        <dbReference type="Proteomes" id="UP001524499"/>
    </source>
</evidence>
<dbReference type="Proteomes" id="UP001524499">
    <property type="component" value="Unassembled WGS sequence"/>
</dbReference>
<gene>
    <name evidence="1" type="ORF">NP590_09715</name>
</gene>
<evidence type="ECO:0000313" key="1">
    <source>
        <dbReference type="EMBL" id="MCQ8104378.1"/>
    </source>
</evidence>
<comment type="caution">
    <text evidence="1">The sequence shown here is derived from an EMBL/GenBank/DDBJ whole genome shotgun (WGS) entry which is preliminary data.</text>
</comment>
<accession>A0ABT1TFZ5</accession>
<reference evidence="1 2" key="1">
    <citation type="submission" date="2022-07" db="EMBL/GenBank/DDBJ databases">
        <title>Methylomonas rivi sp. nov., Methylomonas rosea sp. nov., Methylomonas aureus sp. nov. and Methylomonas subterranea sp. nov., four novel methanotrophs isolated from a freshwater creek and the deep terrestrial subsurface.</title>
        <authorList>
            <person name="Abin C."/>
            <person name="Sankaranarayanan K."/>
            <person name="Garner C."/>
            <person name="Sindelar R."/>
            <person name="Kotary K."/>
            <person name="Garner R."/>
            <person name="Barclay S."/>
            <person name="Lawson P."/>
            <person name="Krumholz L."/>
        </authorList>
    </citation>
    <scope>NUCLEOTIDE SEQUENCE [LARGE SCALE GENOMIC DNA]</scope>
    <source>
        <strain evidence="1 2">SURF-2</strain>
    </source>
</reference>
<dbReference type="RefSeq" id="WP_256602181.1">
    <property type="nucleotide sequence ID" value="NZ_JANIBJ010000015.1"/>
</dbReference>
<proteinExistence type="predicted"/>
<dbReference type="EMBL" id="JANIBJ010000015">
    <property type="protein sequence ID" value="MCQ8104378.1"/>
    <property type="molecule type" value="Genomic_DNA"/>
</dbReference>
<keyword evidence="2" id="KW-1185">Reference proteome</keyword>
<name>A0ABT1TFZ5_9GAMM</name>
<sequence length="85" mass="9679">MGWKGRSFLITGGYHKFYPLATVYAKRSLLYAKGIFCLKRVFSAHKQECSWQAIIPWGKGAISPVCLLVKRTGIEFNNHFVIVET</sequence>